<dbReference type="Gene3D" id="3.30.110.40">
    <property type="entry name" value="TusA-like domain"/>
    <property type="match status" value="1"/>
</dbReference>
<dbReference type="CDD" id="cd00291">
    <property type="entry name" value="SirA_YedF_YeeD"/>
    <property type="match status" value="1"/>
</dbReference>
<dbReference type="PANTHER" id="PTHR35368">
    <property type="entry name" value="HYDROPEROXIDE REDUCTASE"/>
    <property type="match status" value="1"/>
</dbReference>
<evidence type="ECO:0000313" key="2">
    <source>
        <dbReference type="Proteomes" id="UP000712673"/>
    </source>
</evidence>
<name>A0A937W7F6_UNCTE</name>
<dbReference type="InterPro" id="IPR036102">
    <property type="entry name" value="OsmC/Ohrsf"/>
</dbReference>
<protein>
    <submittedName>
        <fullName evidence="1">Osmotically inducible protein OsmC</fullName>
    </submittedName>
</protein>
<organism evidence="1 2">
    <name type="scientific">Tectimicrobiota bacterium</name>
    <dbReference type="NCBI Taxonomy" id="2528274"/>
    <lineage>
        <taxon>Bacteria</taxon>
        <taxon>Pseudomonadati</taxon>
        <taxon>Nitrospinota/Tectimicrobiota group</taxon>
        <taxon>Candidatus Tectimicrobiota</taxon>
    </lineage>
</organism>
<reference evidence="1" key="1">
    <citation type="submission" date="2019-03" db="EMBL/GenBank/DDBJ databases">
        <title>Lake Tanganyika Metagenome-Assembled Genomes (MAGs).</title>
        <authorList>
            <person name="Tran P."/>
        </authorList>
    </citation>
    <scope>NUCLEOTIDE SEQUENCE</scope>
    <source>
        <strain evidence="1">K_DeepCast_65m_m2_066</strain>
    </source>
</reference>
<dbReference type="InterPro" id="IPR052924">
    <property type="entry name" value="OsmC/Ohr_hydroprdx_reductase"/>
</dbReference>
<feature type="non-terminal residue" evidence="1">
    <location>
        <position position="1"/>
    </location>
</feature>
<dbReference type="Gene3D" id="3.30.300.20">
    <property type="match status" value="1"/>
</dbReference>
<dbReference type="SUPFAM" id="SSF82784">
    <property type="entry name" value="OsmC-like"/>
    <property type="match status" value="1"/>
</dbReference>
<dbReference type="Pfam" id="PF02566">
    <property type="entry name" value="OsmC"/>
    <property type="match status" value="1"/>
</dbReference>
<dbReference type="SUPFAM" id="SSF64307">
    <property type="entry name" value="SirA-like"/>
    <property type="match status" value="1"/>
</dbReference>
<evidence type="ECO:0000313" key="1">
    <source>
        <dbReference type="EMBL" id="MBM3226854.1"/>
    </source>
</evidence>
<dbReference type="InterPro" id="IPR015946">
    <property type="entry name" value="KH_dom-like_a/b"/>
</dbReference>
<dbReference type="PANTHER" id="PTHR35368:SF1">
    <property type="entry name" value="HYDROPEROXIDE REDUCTASE"/>
    <property type="match status" value="1"/>
</dbReference>
<sequence>VCDGGNLDCGSGLLLIIRKAVNDVPPGGILEIRSTEISVREDLPAWCRMTKNPYLGWAPDPAHNKYFVRKGGEVQPETAAADQQARDYRWQCRVRWAEGMQCTVYCRNHSWAVGQPASFDVEDAAPSAVEYVLGALGACLAMGFQIHASRRGIQVEALEIALSGQIDNIFVFLGVEQEGHSGFRTISGTLYVQADAEEEVLADIWQHTLAVSPVTSTLARPVTMDIALRQVF</sequence>
<dbReference type="InterPro" id="IPR036868">
    <property type="entry name" value="TusA-like_sf"/>
</dbReference>
<dbReference type="InterPro" id="IPR003718">
    <property type="entry name" value="OsmC/Ohr_fam"/>
</dbReference>
<dbReference type="Proteomes" id="UP000712673">
    <property type="component" value="Unassembled WGS sequence"/>
</dbReference>
<accession>A0A937W7F6</accession>
<dbReference type="EMBL" id="VGLS01001078">
    <property type="protein sequence ID" value="MBM3226854.1"/>
    <property type="molecule type" value="Genomic_DNA"/>
</dbReference>
<gene>
    <name evidence="1" type="ORF">FJZ47_24070</name>
</gene>
<comment type="caution">
    <text evidence="1">The sequence shown here is derived from an EMBL/GenBank/DDBJ whole genome shotgun (WGS) entry which is preliminary data.</text>
</comment>
<proteinExistence type="predicted"/>
<dbReference type="AlphaFoldDB" id="A0A937W7F6"/>